<dbReference type="RefSeq" id="WP_266057996.1">
    <property type="nucleotide sequence ID" value="NZ_JAPFQN010000010.1"/>
</dbReference>
<evidence type="ECO:0000313" key="1">
    <source>
        <dbReference type="EMBL" id="MCX2745419.1"/>
    </source>
</evidence>
<accession>A0ABT3RVN0</accession>
<name>A0ABT3RVN0_9BACT</name>
<dbReference type="Proteomes" id="UP001209885">
    <property type="component" value="Unassembled WGS sequence"/>
</dbReference>
<proteinExistence type="predicted"/>
<protein>
    <submittedName>
        <fullName evidence="1">Uncharacterized protein</fullName>
    </submittedName>
</protein>
<dbReference type="EMBL" id="JAPFQN010000010">
    <property type="protein sequence ID" value="MCX2745419.1"/>
    <property type="molecule type" value="Genomic_DNA"/>
</dbReference>
<sequence length="125" mass="14711">MGHLNLKGQKIKGLYRSSDEKNWALLQTDCYTYELRLGGLKPTTEKRSEEFAINLPLTDKIIIKVKTDDFDLYFELENGECLIHSDSWIHGEGKIDFEVRLLSKSEFDKERKEWYDSSVEFKEVK</sequence>
<comment type="caution">
    <text evidence="1">The sequence shown here is derived from an EMBL/GenBank/DDBJ whole genome shotgun (WGS) entry which is preliminary data.</text>
</comment>
<organism evidence="1 2">
    <name type="scientific">Mangrovivirga halotolerans</name>
    <dbReference type="NCBI Taxonomy" id="2993936"/>
    <lineage>
        <taxon>Bacteria</taxon>
        <taxon>Pseudomonadati</taxon>
        <taxon>Bacteroidota</taxon>
        <taxon>Cytophagia</taxon>
        <taxon>Cytophagales</taxon>
        <taxon>Mangrovivirgaceae</taxon>
        <taxon>Mangrovivirga</taxon>
    </lineage>
</organism>
<evidence type="ECO:0000313" key="2">
    <source>
        <dbReference type="Proteomes" id="UP001209885"/>
    </source>
</evidence>
<keyword evidence="2" id="KW-1185">Reference proteome</keyword>
<reference evidence="1 2" key="1">
    <citation type="submission" date="2022-11" db="EMBL/GenBank/DDBJ databases">
        <title>The characterization of three novel Bacteroidetes species and genomic analysis of their roles in tidal elemental geochemical cycles.</title>
        <authorList>
            <person name="Ma K."/>
        </authorList>
    </citation>
    <scope>NUCLEOTIDE SEQUENCE [LARGE SCALE GENOMIC DNA]</scope>
    <source>
        <strain evidence="1 2">M17</strain>
    </source>
</reference>
<gene>
    <name evidence="1" type="ORF">OO013_16185</name>
</gene>